<dbReference type="Proteomes" id="UP000826212">
    <property type="component" value="Chromosome"/>
</dbReference>
<evidence type="ECO:0000313" key="1">
    <source>
        <dbReference type="EMBL" id="QZE15382.1"/>
    </source>
</evidence>
<name>A0AC61NI71_9BACT</name>
<gene>
    <name evidence="1" type="ORF">K4L44_05995</name>
</gene>
<organism evidence="1 2">
    <name type="scientific">Halosquirtibacter laminarini</name>
    <dbReference type="NCBI Taxonomy" id="3374600"/>
    <lineage>
        <taxon>Bacteria</taxon>
        <taxon>Pseudomonadati</taxon>
        <taxon>Bacteroidota</taxon>
        <taxon>Bacteroidia</taxon>
        <taxon>Marinilabiliales</taxon>
        <taxon>Prolixibacteraceae</taxon>
        <taxon>Halosquirtibacter</taxon>
    </lineage>
</organism>
<protein>
    <submittedName>
        <fullName evidence="1">Manganese efflux pump MntP family protein</fullName>
    </submittedName>
</protein>
<proteinExistence type="predicted"/>
<evidence type="ECO:0000313" key="2">
    <source>
        <dbReference type="Proteomes" id="UP000826212"/>
    </source>
</evidence>
<dbReference type="EMBL" id="CP081303">
    <property type="protein sequence ID" value="QZE15382.1"/>
    <property type="molecule type" value="Genomic_DNA"/>
</dbReference>
<reference evidence="1" key="1">
    <citation type="submission" date="2021-08" db="EMBL/GenBank/DDBJ databases">
        <title>Novel anaerobic bacterium isolated from sea squirt in East Sea, Republic of Korea.</title>
        <authorList>
            <person name="Nguyen T.H."/>
            <person name="Li Z."/>
            <person name="Lee Y.-J."/>
            <person name="Ko J."/>
            <person name="Kim S.-G."/>
        </authorList>
    </citation>
    <scope>NUCLEOTIDE SEQUENCE</scope>
    <source>
        <strain evidence="1">KCTC 25031</strain>
    </source>
</reference>
<accession>A0AC61NI71</accession>
<keyword evidence="2" id="KW-1185">Reference proteome</keyword>
<sequence>MSLFTIIFIAIGLSIDSLAASISMGACATRIRKREVFRIASYMALFQGGMPVIGWLVGSSFKSVVQACDHWIAFSLLLFIGGKLIFDGIRFDANKACGTMGHTSKYSHWMLMGVALATSIDAMIVGVGFALEEVNITLAMAIIALITFTFSSVGVTLGRKLGNKINSGIEIFGGVVLIAIGVKILISHLCM</sequence>